<dbReference type="InterPro" id="IPR002843">
    <property type="entry name" value="ATPase_V0-cplx_csu/dsu"/>
</dbReference>
<dbReference type="Gene3D" id="1.10.132.50">
    <property type="entry name" value="ATP synthase (C/AC39) subunit, domain 3"/>
    <property type="match status" value="3"/>
</dbReference>
<dbReference type="PANTHER" id="PTHR38682">
    <property type="entry name" value="V-TYPE ATP SYNTHASE SUBUNIT C"/>
    <property type="match status" value="1"/>
</dbReference>
<organism evidence="3 4">
    <name type="scientific">Senegalia massiliensis</name>
    <dbReference type="NCBI Taxonomy" id="1720316"/>
    <lineage>
        <taxon>Bacteria</taxon>
        <taxon>Bacillati</taxon>
        <taxon>Bacillota</taxon>
        <taxon>Clostridia</taxon>
        <taxon>Eubacteriales</taxon>
        <taxon>Clostridiaceae</taxon>
        <taxon>Senegalia</taxon>
    </lineage>
</organism>
<evidence type="ECO:0000313" key="3">
    <source>
        <dbReference type="EMBL" id="NBI06456.1"/>
    </source>
</evidence>
<keyword evidence="1" id="KW-0813">Transport</keyword>
<dbReference type="PANTHER" id="PTHR38682:SF1">
    <property type="entry name" value="V-TYPE ATP SYNTHASE SUBUNIT C"/>
    <property type="match status" value="1"/>
</dbReference>
<keyword evidence="2" id="KW-0406">Ion transport</keyword>
<evidence type="ECO:0000313" key="4">
    <source>
        <dbReference type="Proteomes" id="UP000467132"/>
    </source>
</evidence>
<evidence type="ECO:0008006" key="5">
    <source>
        <dbReference type="Google" id="ProtNLM"/>
    </source>
</evidence>
<dbReference type="EMBL" id="QXXA01000006">
    <property type="protein sequence ID" value="NBI06456.1"/>
    <property type="molecule type" value="Genomic_DNA"/>
</dbReference>
<dbReference type="InterPro" id="IPR044911">
    <property type="entry name" value="V-type_ATPase_csu/dsu_dom_3"/>
</dbReference>
<dbReference type="AlphaFoldDB" id="A0A845QY64"/>
<reference evidence="3 4" key="1">
    <citation type="submission" date="2018-08" db="EMBL/GenBank/DDBJ databases">
        <title>Murine metabolic-syndrome-specific gut microbial biobank.</title>
        <authorList>
            <person name="Liu C."/>
        </authorList>
    </citation>
    <scope>NUCLEOTIDE SEQUENCE [LARGE SCALE GENOMIC DNA]</scope>
    <source>
        <strain evidence="3 4">583</strain>
    </source>
</reference>
<dbReference type="Proteomes" id="UP000467132">
    <property type="component" value="Unassembled WGS sequence"/>
</dbReference>
<comment type="caution">
    <text evidence="3">The sequence shown here is derived from an EMBL/GenBank/DDBJ whole genome shotgun (WGS) entry which is preliminary data.</text>
</comment>
<keyword evidence="4" id="KW-1185">Reference proteome</keyword>
<sequence length="354" mass="42313">MLSSVTKFAAVNTKIRALKRKMLTLNDYENLISKNTIEDFVDYLKSNTGYSEALGQVNIKGIHRDKIEIYLKKYMINQYEKIIHFFIGEYRKLFKILFKKFEIEDLKLYLRTLARGKDLDSIKDLILYKGSYSIVDHDKLIKSKNISELIENLKGTIYYDRLHPYLDEEEDRLMFYIEMNLDRLYFTKLYEQIEHLKSTDRKTLEGILGINIDLLNIEWLYRGSKFFNLSKEELVNYALKGGKITNYNLIKKLSYANSEQDFIEIVATTPYYFLFEDKNTIDLYMEIKLETYMYNRFLDYFNQGKMNIMVAVSYIHLLEYEIRDIISIAESIRYDLDKKETEKYIIREISKGVK</sequence>
<dbReference type="InterPro" id="IPR036079">
    <property type="entry name" value="ATPase_csu/dsu_sf"/>
</dbReference>
<protein>
    <recommendedName>
        <fullName evidence="5">V-type ATP synthase subunit C</fullName>
    </recommendedName>
</protein>
<dbReference type="Pfam" id="PF01992">
    <property type="entry name" value="vATP-synt_AC39"/>
    <property type="match status" value="1"/>
</dbReference>
<dbReference type="SUPFAM" id="SSF103486">
    <property type="entry name" value="V-type ATP synthase subunit C"/>
    <property type="match status" value="1"/>
</dbReference>
<evidence type="ECO:0000256" key="1">
    <source>
        <dbReference type="ARBA" id="ARBA00022448"/>
    </source>
</evidence>
<accession>A0A845QY64</accession>
<dbReference type="GO" id="GO:0046961">
    <property type="term" value="F:proton-transporting ATPase activity, rotational mechanism"/>
    <property type="evidence" value="ECO:0007669"/>
    <property type="project" value="InterPro"/>
</dbReference>
<proteinExistence type="predicted"/>
<name>A0A845QY64_9CLOT</name>
<dbReference type="InterPro" id="IPR050873">
    <property type="entry name" value="V-ATPase_V0D/AC39_subunit"/>
</dbReference>
<gene>
    <name evidence="3" type="ORF">D3Z33_06220</name>
</gene>
<evidence type="ECO:0000256" key="2">
    <source>
        <dbReference type="ARBA" id="ARBA00023065"/>
    </source>
</evidence>